<dbReference type="InterPro" id="IPR046357">
    <property type="entry name" value="PPIase_dom_sf"/>
</dbReference>
<dbReference type="AlphaFoldDB" id="A0A6N2S2V7"/>
<keyword evidence="2" id="KW-0732">Signal</keyword>
<name>A0A6N2S2V7_BLAHA</name>
<dbReference type="InterPro" id="IPR000297">
    <property type="entry name" value="PPIase_PpiC"/>
</dbReference>
<feature type="region of interest" description="Disordered" evidence="1">
    <location>
        <begin position="341"/>
        <end position="369"/>
    </location>
</feature>
<accession>A0A6N2S2V7</accession>
<organism evidence="4">
    <name type="scientific">Blautia hansenii</name>
    <name type="common">Ruminococcus hansenii</name>
    <dbReference type="NCBI Taxonomy" id="1322"/>
    <lineage>
        <taxon>Bacteria</taxon>
        <taxon>Bacillati</taxon>
        <taxon>Bacillota</taxon>
        <taxon>Clostridia</taxon>
        <taxon>Lachnospirales</taxon>
        <taxon>Lachnospiraceae</taxon>
        <taxon>Blautia</taxon>
    </lineage>
</organism>
<dbReference type="RefSeq" id="WP_156341996.1">
    <property type="nucleotide sequence ID" value="NZ_CACRSY010000007.1"/>
</dbReference>
<dbReference type="Gene3D" id="3.10.50.40">
    <property type="match status" value="1"/>
</dbReference>
<feature type="chain" id="PRO_5039180964" description="PpiC domain-containing protein" evidence="2">
    <location>
        <begin position="24"/>
        <end position="369"/>
    </location>
</feature>
<protein>
    <recommendedName>
        <fullName evidence="3">PpiC domain-containing protein</fullName>
    </recommendedName>
</protein>
<feature type="domain" description="PpiC" evidence="3">
    <location>
        <begin position="208"/>
        <end position="295"/>
    </location>
</feature>
<proteinExistence type="predicted"/>
<feature type="compositionally biased region" description="Acidic residues" evidence="1">
    <location>
        <begin position="353"/>
        <end position="369"/>
    </location>
</feature>
<reference evidence="4" key="1">
    <citation type="submission" date="2019-11" db="EMBL/GenBank/DDBJ databases">
        <authorList>
            <person name="Feng L."/>
        </authorList>
    </citation>
    <scope>NUCLEOTIDE SEQUENCE</scope>
    <source>
        <strain evidence="4">BhanseniiLFYP23</strain>
    </source>
</reference>
<evidence type="ECO:0000256" key="1">
    <source>
        <dbReference type="SAM" id="MobiDB-lite"/>
    </source>
</evidence>
<gene>
    <name evidence="4" type="ORF">BHLFYP23_01851</name>
</gene>
<dbReference type="GO" id="GO:0003755">
    <property type="term" value="F:peptidyl-prolyl cis-trans isomerase activity"/>
    <property type="evidence" value="ECO:0007669"/>
    <property type="project" value="InterPro"/>
</dbReference>
<evidence type="ECO:0000313" key="4">
    <source>
        <dbReference type="EMBL" id="VYS86215.1"/>
    </source>
</evidence>
<sequence>MNRTMKKLLCLTTAGVLGLSALAGCGSKKIDGTKPLLTGKEDTVTVGTGNLVLRMNQVQMMSYMSMMGGGTTGMWEQKTEDGKTYGEQTKDSVLEQLKAMMLLKEHAADYKVSVSDEEKKSIEEAVKKFMEANTKETIEKLSVQQSDIEQLLTLFTYQNKMYDPMTADVDTNVEDTEAAQSAITYCKVSTADKTNEDGTTTPLTDEEKNEKKAQAQSVLDKLLASDDPAMADVDTLAKEVDENLSALDTTFGAEDTLLDEKLLEAAKTLQDGQVYESVVEGENAYYVVRMDHVLDREATDAEKEQIVNERKQEAYQKLLDEWKEKAEITVNEKEWKKVTLSDNDVYTLKQPETEETPEEGTENTEGTQE</sequence>
<dbReference type="Pfam" id="PF13145">
    <property type="entry name" value="Rotamase_2"/>
    <property type="match status" value="1"/>
</dbReference>
<dbReference type="PROSITE" id="PS51257">
    <property type="entry name" value="PROKAR_LIPOPROTEIN"/>
    <property type="match status" value="1"/>
</dbReference>
<evidence type="ECO:0000259" key="3">
    <source>
        <dbReference type="Pfam" id="PF13145"/>
    </source>
</evidence>
<feature type="signal peptide" evidence="2">
    <location>
        <begin position="1"/>
        <end position="23"/>
    </location>
</feature>
<evidence type="ECO:0000256" key="2">
    <source>
        <dbReference type="SAM" id="SignalP"/>
    </source>
</evidence>
<feature type="region of interest" description="Disordered" evidence="1">
    <location>
        <begin position="192"/>
        <end position="211"/>
    </location>
</feature>
<dbReference type="EMBL" id="CACRSY010000007">
    <property type="protein sequence ID" value="VYS86215.1"/>
    <property type="molecule type" value="Genomic_DNA"/>
</dbReference>